<dbReference type="Pfam" id="PF00733">
    <property type="entry name" value="Asn_synthase"/>
    <property type="match status" value="1"/>
</dbReference>
<proteinExistence type="predicted"/>
<evidence type="ECO:0000313" key="3">
    <source>
        <dbReference type="Proteomes" id="UP001268864"/>
    </source>
</evidence>
<dbReference type="Gene3D" id="3.60.20.10">
    <property type="entry name" value="Glutamine Phosphoribosylpyrophosphate, subunit 1, domain 1"/>
    <property type="match status" value="1"/>
</dbReference>
<name>A0ABU2FPF3_9EURY</name>
<accession>A0ABU2FPF3</accession>
<feature type="domain" description="Asparagine synthetase" evidence="1">
    <location>
        <begin position="217"/>
        <end position="295"/>
    </location>
</feature>
<dbReference type="SUPFAM" id="SSF56235">
    <property type="entry name" value="N-terminal nucleophile aminohydrolases (Ntn hydrolases)"/>
    <property type="match status" value="1"/>
</dbReference>
<comment type="caution">
    <text evidence="2">The sequence shown here is derived from an EMBL/GenBank/DDBJ whole genome shotgun (WGS) entry which is preliminary data.</text>
</comment>
<gene>
    <name evidence="2" type="ORF">NDI86_10925</name>
</gene>
<evidence type="ECO:0000259" key="1">
    <source>
        <dbReference type="Pfam" id="PF00733"/>
    </source>
</evidence>
<evidence type="ECO:0000313" key="2">
    <source>
        <dbReference type="EMBL" id="MDS0282638.1"/>
    </source>
</evidence>
<dbReference type="InterPro" id="IPR029055">
    <property type="entry name" value="Ntn_hydrolases_N"/>
</dbReference>
<keyword evidence="3" id="KW-1185">Reference proteome</keyword>
<dbReference type="InterPro" id="IPR001962">
    <property type="entry name" value="Asn_synthase"/>
</dbReference>
<dbReference type="Gene3D" id="3.40.50.620">
    <property type="entry name" value="HUPs"/>
    <property type="match status" value="1"/>
</dbReference>
<dbReference type="PANTHER" id="PTHR43284:SF1">
    <property type="entry name" value="ASPARAGINE SYNTHETASE"/>
    <property type="match status" value="1"/>
</dbReference>
<dbReference type="RefSeq" id="WP_310900469.1">
    <property type="nucleotide sequence ID" value="NZ_JAMQOS010000003.1"/>
</dbReference>
<sequence length="587" mass="66214">MTPELTAVERDVRPMNKELFGVFGGRRTFEQFRSPAAFDRLVSGPNLTVGVRSSELGVPGRTTACETDDGACVLWGEVYPRSIDGDQPASWLLEEYGRRGPEALSALNGSFVAVADHDDRGGIVATDSVRSRECYYADTQGARVFGTDPATVAAAVPAPTVEYEPLLEFLYFGIVFDDRTVLEQVRRVPFDSWVSATGTGELGRFVYDPREFDYATELAERLRRALERRDDLPGKKGVLLSGGYDSRTILAGISDLETAYTVGERDSAELSVAEKLASQYGIRHRTLTADERYLNTDLETVRYGHGIMESLHIHHAGYMDQLDVRTIYHGGLADTVMRGHFQPISGVELFDRKCPPYRIDPDPDVTSHFAQKFGYLPAAECLSRDGIVVEESGKAFLNRRVEEVLDRWDHRFDNLHDGMALFGMLNQPSRPFRFQLCDQFIESCVSLDAELIEWHLATPPERRTTQTYIKALRKLDGDILHHRPPDRPHDSYTFNQIDNFLRRAMPFVSGYDGPWPDRERLYEQSDLDREIFDGCPDVQELPWRLKLRINDISTWLESTGAQDAVDPCTLVAFDGDHESVPGRRGQS</sequence>
<dbReference type="SUPFAM" id="SSF52402">
    <property type="entry name" value="Adenine nucleotide alpha hydrolases-like"/>
    <property type="match status" value="1"/>
</dbReference>
<dbReference type="InterPro" id="IPR051786">
    <property type="entry name" value="ASN_synthetase/amidase"/>
</dbReference>
<protein>
    <submittedName>
        <fullName evidence="2">Asparagine synthase-related protein</fullName>
    </submittedName>
</protein>
<dbReference type="PANTHER" id="PTHR43284">
    <property type="entry name" value="ASPARAGINE SYNTHETASE (GLUTAMINE-HYDROLYZING)"/>
    <property type="match status" value="1"/>
</dbReference>
<reference evidence="2 3" key="1">
    <citation type="submission" date="2022-06" db="EMBL/GenBank/DDBJ databases">
        <title>Halomicroarcula sp. a new haloarchaeum isolate from saline soil.</title>
        <authorList>
            <person name="Strakova D."/>
            <person name="Galisteo C."/>
            <person name="Sanchez-Porro C."/>
            <person name="Ventosa A."/>
        </authorList>
    </citation>
    <scope>NUCLEOTIDE SEQUENCE [LARGE SCALE GENOMIC DNA]</scope>
    <source>
        <strain evidence="2 3">S3CR25-11</strain>
    </source>
</reference>
<dbReference type="Proteomes" id="UP001268864">
    <property type="component" value="Unassembled WGS sequence"/>
</dbReference>
<organism evidence="2 3">
    <name type="scientific">Haloarcula onubensis</name>
    <dbReference type="NCBI Taxonomy" id="2950539"/>
    <lineage>
        <taxon>Archaea</taxon>
        <taxon>Methanobacteriati</taxon>
        <taxon>Methanobacteriota</taxon>
        <taxon>Stenosarchaea group</taxon>
        <taxon>Halobacteria</taxon>
        <taxon>Halobacteriales</taxon>
        <taxon>Haloarculaceae</taxon>
        <taxon>Haloarcula</taxon>
    </lineage>
</organism>
<dbReference type="EMBL" id="JAMQOS010000003">
    <property type="protein sequence ID" value="MDS0282638.1"/>
    <property type="molecule type" value="Genomic_DNA"/>
</dbReference>
<dbReference type="InterPro" id="IPR014729">
    <property type="entry name" value="Rossmann-like_a/b/a_fold"/>
</dbReference>